<evidence type="ECO:0000256" key="2">
    <source>
        <dbReference type="ARBA" id="ARBA00022519"/>
    </source>
</evidence>
<dbReference type="Gene3D" id="3.60.21.10">
    <property type="match status" value="1"/>
</dbReference>
<dbReference type="InterPro" id="IPR043461">
    <property type="entry name" value="LpxH-like"/>
</dbReference>
<evidence type="ECO:0000313" key="8">
    <source>
        <dbReference type="EMBL" id="MBT0652682.1"/>
    </source>
</evidence>
<evidence type="ECO:0000313" key="9">
    <source>
        <dbReference type="Proteomes" id="UP000756860"/>
    </source>
</evidence>
<keyword evidence="6" id="KW-0464">Manganese</keyword>
<evidence type="ECO:0000256" key="5">
    <source>
        <dbReference type="ARBA" id="ARBA00023136"/>
    </source>
</evidence>
<dbReference type="PANTHER" id="PTHR34990">
    <property type="entry name" value="UDP-2,3-DIACYLGLUCOSAMINE HYDROLASE-RELATED"/>
    <property type="match status" value="1"/>
</dbReference>
<sequence>MRTVFIADAHLQDPDDANYRLLLRFLDSLAGNTATLFIMGDLFEFWLGYRSNPFPHYVPILDKLAELHAGGIKIVYFEGNHDFHVGAFFTETLQARVFSGPTSLELEGKRFYLCHGDQINRRDYGYHLLRFIFHNRLTRALVPRVPAAVAIAIAERLGKRSKGSHPQRQQRWDYPAILREFAAARFREGYDVVISGHFHIPLLETAPDGKVLLCLGDWLTHFTYGELVDGRLTLNTYR</sequence>
<dbReference type="InterPro" id="IPR029052">
    <property type="entry name" value="Metallo-depent_PP-like"/>
</dbReference>
<dbReference type="InterPro" id="IPR004843">
    <property type="entry name" value="Calcineurin-like_PHP"/>
</dbReference>
<dbReference type="EMBL" id="JAHCVK010000001">
    <property type="protein sequence ID" value="MBT0652682.1"/>
    <property type="molecule type" value="Genomic_DNA"/>
</dbReference>
<keyword evidence="1" id="KW-1003">Cell membrane</keyword>
<dbReference type="Pfam" id="PF00149">
    <property type="entry name" value="Metallophos"/>
    <property type="match status" value="1"/>
</dbReference>
<keyword evidence="4" id="KW-0378">Hydrolase</keyword>
<evidence type="ECO:0000256" key="3">
    <source>
        <dbReference type="ARBA" id="ARBA00022723"/>
    </source>
</evidence>
<accession>A0ABS5SDH5</accession>
<evidence type="ECO:0000256" key="4">
    <source>
        <dbReference type="ARBA" id="ARBA00022801"/>
    </source>
</evidence>
<organism evidence="8 9">
    <name type="scientific">Geomobilimonas luticola</name>
    <dbReference type="NCBI Taxonomy" id="1114878"/>
    <lineage>
        <taxon>Bacteria</taxon>
        <taxon>Pseudomonadati</taxon>
        <taxon>Thermodesulfobacteriota</taxon>
        <taxon>Desulfuromonadia</taxon>
        <taxon>Geobacterales</taxon>
        <taxon>Geobacteraceae</taxon>
        <taxon>Geomobilimonas</taxon>
    </lineage>
</organism>
<feature type="domain" description="Calcineurin-like phosphoesterase" evidence="7">
    <location>
        <begin position="1"/>
        <end position="201"/>
    </location>
</feature>
<evidence type="ECO:0000256" key="6">
    <source>
        <dbReference type="ARBA" id="ARBA00023211"/>
    </source>
</evidence>
<dbReference type="CDD" id="cd07398">
    <property type="entry name" value="MPP_YbbF-LpxH"/>
    <property type="match status" value="1"/>
</dbReference>
<dbReference type="RefSeq" id="WP_214174602.1">
    <property type="nucleotide sequence ID" value="NZ_JAHCVK010000001.1"/>
</dbReference>
<keyword evidence="9" id="KW-1185">Reference proteome</keyword>
<gene>
    <name evidence="8" type="ORF">KI810_06415</name>
</gene>
<keyword evidence="2" id="KW-0997">Cell inner membrane</keyword>
<evidence type="ECO:0000256" key="1">
    <source>
        <dbReference type="ARBA" id="ARBA00022475"/>
    </source>
</evidence>
<evidence type="ECO:0000259" key="7">
    <source>
        <dbReference type="Pfam" id="PF00149"/>
    </source>
</evidence>
<proteinExistence type="predicted"/>
<dbReference type="SUPFAM" id="SSF56300">
    <property type="entry name" value="Metallo-dependent phosphatases"/>
    <property type="match status" value="1"/>
</dbReference>
<dbReference type="Proteomes" id="UP000756860">
    <property type="component" value="Unassembled WGS sequence"/>
</dbReference>
<name>A0ABS5SDH5_9BACT</name>
<protein>
    <submittedName>
        <fullName evidence="8">UDP-2,3-diacylglucosamine diphosphatase</fullName>
    </submittedName>
</protein>
<dbReference type="PANTHER" id="PTHR34990:SF1">
    <property type="entry name" value="UDP-2,3-DIACYLGLUCOSAMINE HYDROLASE"/>
    <property type="match status" value="1"/>
</dbReference>
<comment type="caution">
    <text evidence="8">The sequence shown here is derived from an EMBL/GenBank/DDBJ whole genome shotgun (WGS) entry which is preliminary data.</text>
</comment>
<reference evidence="8 9" key="1">
    <citation type="submission" date="2021-05" db="EMBL/GenBank/DDBJ databases">
        <title>The draft genome of Geobacter luticola JCM 17780.</title>
        <authorList>
            <person name="Xu Z."/>
            <person name="Masuda Y."/>
            <person name="Itoh H."/>
            <person name="Senoo K."/>
        </authorList>
    </citation>
    <scope>NUCLEOTIDE SEQUENCE [LARGE SCALE GENOMIC DNA]</scope>
    <source>
        <strain evidence="8 9">JCM 17780</strain>
    </source>
</reference>
<keyword evidence="5" id="KW-0472">Membrane</keyword>
<keyword evidence="3" id="KW-0479">Metal-binding</keyword>